<gene>
    <name evidence="2" type="ORF">MMEN_LOCUS14028</name>
</gene>
<comment type="caution">
    <text evidence="2">The sequence shown here is derived from an EMBL/GenBank/DDBJ whole genome shotgun (WGS) entry which is preliminary data.</text>
</comment>
<keyword evidence="3" id="KW-1185">Reference proteome</keyword>
<dbReference type="Gene3D" id="3.30.40.10">
    <property type="entry name" value="Zinc/RING finger domain, C3HC4 (zinc finger)"/>
    <property type="match status" value="1"/>
</dbReference>
<dbReference type="GO" id="GO:0000122">
    <property type="term" value="P:negative regulation of transcription by RNA polymerase II"/>
    <property type="evidence" value="ECO:0007669"/>
    <property type="project" value="TreeGrafter"/>
</dbReference>
<dbReference type="PANTHER" id="PTHR10825:SF31">
    <property type="entry name" value="POLYCOMB GROUP RING FINGER PROTEIN 2"/>
    <property type="match status" value="1"/>
</dbReference>
<evidence type="ECO:0000313" key="2">
    <source>
        <dbReference type="EMBL" id="CAG5945050.1"/>
    </source>
</evidence>
<protein>
    <submittedName>
        <fullName evidence="2">(Atlantic silverside) hypothetical protein</fullName>
    </submittedName>
</protein>
<proteinExistence type="predicted"/>
<dbReference type="GO" id="GO:1990841">
    <property type="term" value="F:promoter-specific chromatin binding"/>
    <property type="evidence" value="ECO:0007669"/>
    <property type="project" value="TreeGrafter"/>
</dbReference>
<dbReference type="OrthoDB" id="1305878at2759"/>
<sequence length="167" mass="17586">MEALFVGGGAEPGAPEGEAGLRSAPHGSTRPGTARLGLVRAVSVQMEKMQPNRVKITDLNAHLTCPLCAGYLIDATTIVECLHSCKSADPLHDPFSGVILTGTGPKSPGTQIPDGRHPPASGHRSRSRSNERPRPELEGDKVSERTMAKGRSVNAPWPKADQLAGLL</sequence>
<reference evidence="2" key="1">
    <citation type="submission" date="2021-05" db="EMBL/GenBank/DDBJ databases">
        <authorList>
            <person name="Tigano A."/>
        </authorList>
    </citation>
    <scope>NUCLEOTIDE SEQUENCE</scope>
</reference>
<accession>A0A8S4BGE3</accession>
<dbReference type="AlphaFoldDB" id="A0A8S4BGE3"/>
<evidence type="ECO:0000256" key="1">
    <source>
        <dbReference type="SAM" id="MobiDB-lite"/>
    </source>
</evidence>
<organism evidence="2 3">
    <name type="scientific">Menidia menidia</name>
    <name type="common">Atlantic silverside</name>
    <dbReference type="NCBI Taxonomy" id="238744"/>
    <lineage>
        <taxon>Eukaryota</taxon>
        <taxon>Metazoa</taxon>
        <taxon>Chordata</taxon>
        <taxon>Craniata</taxon>
        <taxon>Vertebrata</taxon>
        <taxon>Euteleostomi</taxon>
        <taxon>Actinopterygii</taxon>
        <taxon>Neopterygii</taxon>
        <taxon>Teleostei</taxon>
        <taxon>Neoteleostei</taxon>
        <taxon>Acanthomorphata</taxon>
        <taxon>Ovalentaria</taxon>
        <taxon>Atherinomorphae</taxon>
        <taxon>Atheriniformes</taxon>
        <taxon>Atherinopsidae</taxon>
        <taxon>Menidiinae</taxon>
        <taxon>Menidia</taxon>
    </lineage>
</organism>
<feature type="region of interest" description="Disordered" evidence="1">
    <location>
        <begin position="97"/>
        <end position="167"/>
    </location>
</feature>
<feature type="compositionally biased region" description="Basic and acidic residues" evidence="1">
    <location>
        <begin position="128"/>
        <end position="147"/>
    </location>
</feature>
<feature type="compositionally biased region" description="Gly residues" evidence="1">
    <location>
        <begin position="1"/>
        <end position="11"/>
    </location>
</feature>
<evidence type="ECO:0000313" key="3">
    <source>
        <dbReference type="Proteomes" id="UP000677803"/>
    </source>
</evidence>
<dbReference type="InterPro" id="IPR013083">
    <property type="entry name" value="Znf_RING/FYVE/PHD"/>
</dbReference>
<name>A0A8S4BGE3_9TELE</name>
<dbReference type="PANTHER" id="PTHR10825">
    <property type="entry name" value="RING FINGER DOMAIN-CONTAINING, POLYCOMB GROUP COMPONENT"/>
    <property type="match status" value="1"/>
</dbReference>
<dbReference type="EMBL" id="CAJRST010017779">
    <property type="protein sequence ID" value="CAG5945050.1"/>
    <property type="molecule type" value="Genomic_DNA"/>
</dbReference>
<feature type="region of interest" description="Disordered" evidence="1">
    <location>
        <begin position="1"/>
        <end position="33"/>
    </location>
</feature>
<dbReference type="Proteomes" id="UP000677803">
    <property type="component" value="Unassembled WGS sequence"/>
</dbReference>
<dbReference type="GO" id="GO:0035102">
    <property type="term" value="C:PRC1 complex"/>
    <property type="evidence" value="ECO:0007669"/>
    <property type="project" value="TreeGrafter"/>
</dbReference>